<accession>X1SQT5</accession>
<evidence type="ECO:0000313" key="1">
    <source>
        <dbReference type="EMBL" id="GAI70184.1"/>
    </source>
</evidence>
<dbReference type="AlphaFoldDB" id="X1SQT5"/>
<proteinExistence type="predicted"/>
<comment type="caution">
    <text evidence="1">The sequence shown here is derived from an EMBL/GenBank/DDBJ whole genome shotgun (WGS) entry which is preliminary data.</text>
</comment>
<dbReference type="EMBL" id="BARW01003701">
    <property type="protein sequence ID" value="GAI70184.1"/>
    <property type="molecule type" value="Genomic_DNA"/>
</dbReference>
<organism evidence="1">
    <name type="scientific">marine sediment metagenome</name>
    <dbReference type="NCBI Taxonomy" id="412755"/>
    <lineage>
        <taxon>unclassified sequences</taxon>
        <taxon>metagenomes</taxon>
        <taxon>ecological metagenomes</taxon>
    </lineage>
</organism>
<sequence length="108" mass="12909">MFYIETKKDVGKYIRRDRVPAPKYMADVTWKYNKEWIYRANTWSRLHPDEPLTMHEVTFTSDKPLTPREVEEEIATKWPVWDSFPGEMLERVQVTSFYHKVPSVIGGE</sequence>
<protein>
    <submittedName>
        <fullName evidence="1">Uncharacterized protein</fullName>
    </submittedName>
</protein>
<reference evidence="1" key="1">
    <citation type="journal article" date="2014" name="Front. Microbiol.">
        <title>High frequency of phylogenetically diverse reductive dehalogenase-homologous genes in deep subseafloor sedimentary metagenomes.</title>
        <authorList>
            <person name="Kawai M."/>
            <person name="Futagami T."/>
            <person name="Toyoda A."/>
            <person name="Takaki Y."/>
            <person name="Nishi S."/>
            <person name="Hori S."/>
            <person name="Arai W."/>
            <person name="Tsubouchi T."/>
            <person name="Morono Y."/>
            <person name="Uchiyama I."/>
            <person name="Ito T."/>
            <person name="Fujiyama A."/>
            <person name="Inagaki F."/>
            <person name="Takami H."/>
        </authorList>
    </citation>
    <scope>NUCLEOTIDE SEQUENCE</scope>
    <source>
        <strain evidence="1">Expedition CK06-06</strain>
    </source>
</reference>
<gene>
    <name evidence="1" type="ORF">S12H4_09221</name>
</gene>
<name>X1SQT5_9ZZZZ</name>